<dbReference type="InterPro" id="IPR053967">
    <property type="entry name" value="LlgE_F_G-like_D1"/>
</dbReference>
<feature type="domain" description="Flagellar hook protein FlgE/F/G-like D1" evidence="5">
    <location>
        <begin position="91"/>
        <end position="161"/>
    </location>
</feature>
<keyword evidence="6" id="KW-0969">Cilium</keyword>
<dbReference type="InterPro" id="IPR010930">
    <property type="entry name" value="Flg_bb/hook_C_dom"/>
</dbReference>
<dbReference type="Proteomes" id="UP000184526">
    <property type="component" value="Unassembled WGS sequence"/>
</dbReference>
<comment type="subcellular location">
    <subcellularLocation>
        <location evidence="2">Bacterial flagellum basal body</location>
    </subcellularLocation>
</comment>
<dbReference type="NCBIfam" id="TIGR03506">
    <property type="entry name" value="FlgEFG_subfam"/>
    <property type="match status" value="1"/>
</dbReference>
<evidence type="ECO:0000256" key="2">
    <source>
        <dbReference type="RuleBase" id="RU362116"/>
    </source>
</evidence>
<dbReference type="STRING" id="1121306.SAMN02745196_01806"/>
<dbReference type="RefSeq" id="WP_072831694.1">
    <property type="nucleotide sequence ID" value="NZ_FQXP01000006.1"/>
</dbReference>
<keyword evidence="2" id="KW-0975">Bacterial flagellum</keyword>
<dbReference type="Pfam" id="PF22692">
    <property type="entry name" value="LlgE_F_G_D1"/>
    <property type="match status" value="1"/>
</dbReference>
<dbReference type="SUPFAM" id="SSF117143">
    <property type="entry name" value="Flagellar hook protein flgE"/>
    <property type="match status" value="1"/>
</dbReference>
<comment type="similarity">
    <text evidence="1 2">Belongs to the flagella basal body rod proteins family.</text>
</comment>
<dbReference type="PANTHER" id="PTHR30435:SF19">
    <property type="entry name" value="FLAGELLAR BASAL-BODY ROD PROTEIN FLGG"/>
    <property type="match status" value="1"/>
</dbReference>
<dbReference type="InterPro" id="IPR001444">
    <property type="entry name" value="Flag_bb_rod_N"/>
</dbReference>
<proteinExistence type="inferred from homology"/>
<dbReference type="Pfam" id="PF00460">
    <property type="entry name" value="Flg_bb_rod"/>
    <property type="match status" value="1"/>
</dbReference>
<evidence type="ECO:0000313" key="6">
    <source>
        <dbReference type="EMBL" id="SHH89955.1"/>
    </source>
</evidence>
<accession>A0A1M5WQR0</accession>
<dbReference type="OrthoDB" id="9804559at2"/>
<feature type="domain" description="Flagellar basal-body/hook protein C-terminal" evidence="4">
    <location>
        <begin position="205"/>
        <end position="250"/>
    </location>
</feature>
<name>A0A1M5WQR0_9CLOT</name>
<evidence type="ECO:0000256" key="1">
    <source>
        <dbReference type="ARBA" id="ARBA00009677"/>
    </source>
</evidence>
<evidence type="ECO:0000259" key="4">
    <source>
        <dbReference type="Pfam" id="PF06429"/>
    </source>
</evidence>
<dbReference type="AlphaFoldDB" id="A0A1M5WQR0"/>
<sequence>MYGMMNVSKSGMSSNQNKLNVISNNMVNATTTGYKRLEVEFQDLVRESLNRDSYPVNKPNTDIGSGVRCGNEIRNTMQGSLKQSGIKTDLAIDGEGFFRVMRPNNTYAYTRNGEFAIDASGKLVDDSGNVLDIQFYNNNSYETAGLTNENFTVDKMGQVYAGDKLVGKINVYTGSGDNDFLSVGDSLFVPKDGVNLNLVNDSSIMQGYKEMSNVNLGQEMTDLISVQRAFQLNSRGMTVADDMWSMINNLQSR</sequence>
<dbReference type="GO" id="GO:0071978">
    <property type="term" value="P:bacterial-type flagellum-dependent swarming motility"/>
    <property type="evidence" value="ECO:0007669"/>
    <property type="project" value="TreeGrafter"/>
</dbReference>
<feature type="domain" description="Flagellar basal body rod protein N-terminal" evidence="3">
    <location>
        <begin position="5"/>
        <end position="35"/>
    </location>
</feature>
<dbReference type="EMBL" id="FQXP01000006">
    <property type="protein sequence ID" value="SHH89955.1"/>
    <property type="molecule type" value="Genomic_DNA"/>
</dbReference>
<dbReference type="GO" id="GO:0009425">
    <property type="term" value="C:bacterial-type flagellum basal body"/>
    <property type="evidence" value="ECO:0007669"/>
    <property type="project" value="UniProtKB-SubCell"/>
</dbReference>
<dbReference type="PANTHER" id="PTHR30435">
    <property type="entry name" value="FLAGELLAR PROTEIN"/>
    <property type="match status" value="1"/>
</dbReference>
<keyword evidence="7" id="KW-1185">Reference proteome</keyword>
<gene>
    <name evidence="6" type="ORF">SAMN02745196_01806</name>
</gene>
<evidence type="ECO:0000259" key="3">
    <source>
        <dbReference type="Pfam" id="PF00460"/>
    </source>
</evidence>
<reference evidence="6 7" key="1">
    <citation type="submission" date="2016-11" db="EMBL/GenBank/DDBJ databases">
        <authorList>
            <person name="Jaros S."/>
            <person name="Januszkiewicz K."/>
            <person name="Wedrychowicz H."/>
        </authorList>
    </citation>
    <scope>NUCLEOTIDE SEQUENCE [LARGE SCALE GENOMIC DNA]</scope>
    <source>
        <strain evidence="6 7">DSM 3089</strain>
    </source>
</reference>
<dbReference type="InterPro" id="IPR037925">
    <property type="entry name" value="FlgE/F/G-like"/>
</dbReference>
<dbReference type="Pfam" id="PF06429">
    <property type="entry name" value="Flg_bbr_C"/>
    <property type="match status" value="1"/>
</dbReference>
<organism evidence="6 7">
    <name type="scientific">Clostridium collagenovorans DSM 3089</name>
    <dbReference type="NCBI Taxonomy" id="1121306"/>
    <lineage>
        <taxon>Bacteria</taxon>
        <taxon>Bacillati</taxon>
        <taxon>Bacillota</taxon>
        <taxon>Clostridia</taxon>
        <taxon>Eubacteriales</taxon>
        <taxon>Clostridiaceae</taxon>
        <taxon>Clostridium</taxon>
    </lineage>
</organism>
<protein>
    <submittedName>
        <fullName evidence="6">Flagellar basal-body rod protein FlgG</fullName>
    </submittedName>
</protein>
<evidence type="ECO:0000259" key="5">
    <source>
        <dbReference type="Pfam" id="PF22692"/>
    </source>
</evidence>
<dbReference type="InterPro" id="IPR020013">
    <property type="entry name" value="Flagellar_FlgE/F/G"/>
</dbReference>
<keyword evidence="6" id="KW-0966">Cell projection</keyword>
<keyword evidence="6" id="KW-0282">Flagellum</keyword>
<evidence type="ECO:0000313" key="7">
    <source>
        <dbReference type="Proteomes" id="UP000184526"/>
    </source>
</evidence>